<organism evidence="2 3">
    <name type="scientific">Thalassiosira oceanica</name>
    <name type="common">Marine diatom</name>
    <dbReference type="NCBI Taxonomy" id="159749"/>
    <lineage>
        <taxon>Eukaryota</taxon>
        <taxon>Sar</taxon>
        <taxon>Stramenopiles</taxon>
        <taxon>Ochrophyta</taxon>
        <taxon>Bacillariophyta</taxon>
        <taxon>Coscinodiscophyceae</taxon>
        <taxon>Thalassiosirophycidae</taxon>
        <taxon>Thalassiosirales</taxon>
        <taxon>Thalassiosiraceae</taxon>
        <taxon>Thalassiosira</taxon>
    </lineage>
</organism>
<feature type="non-terminal residue" evidence="2">
    <location>
        <position position="1"/>
    </location>
</feature>
<protein>
    <submittedName>
        <fullName evidence="2">Uncharacterized protein</fullName>
    </submittedName>
</protein>
<proteinExistence type="predicted"/>
<feature type="region of interest" description="Disordered" evidence="1">
    <location>
        <begin position="70"/>
        <end position="131"/>
    </location>
</feature>
<evidence type="ECO:0000256" key="1">
    <source>
        <dbReference type="SAM" id="MobiDB-lite"/>
    </source>
</evidence>
<accession>K0REW4</accession>
<sequence length="131" mass="14613">GQLFTPPSWRSLQDYQALDLLALPPDRAANLASSRHGGNLWQTEIARPARGARTAQTNFACHIRVNGRMGRIHGGNAVNQTRRDGNGPTKMASWAGVKQRSRPTSNKHSYKRKRNSECHDVEPWPRSTAKC</sequence>
<dbReference type="Proteomes" id="UP000266841">
    <property type="component" value="Unassembled WGS sequence"/>
</dbReference>
<name>K0REW4_THAOC</name>
<evidence type="ECO:0000313" key="3">
    <source>
        <dbReference type="Proteomes" id="UP000266841"/>
    </source>
</evidence>
<gene>
    <name evidence="2" type="ORF">THAOC_28542</name>
</gene>
<dbReference type="EMBL" id="AGNL01040237">
    <property type="protein sequence ID" value="EJK52213.1"/>
    <property type="molecule type" value="Genomic_DNA"/>
</dbReference>
<comment type="caution">
    <text evidence="2">The sequence shown here is derived from an EMBL/GenBank/DDBJ whole genome shotgun (WGS) entry which is preliminary data.</text>
</comment>
<reference evidence="2 3" key="1">
    <citation type="journal article" date="2012" name="Genome Biol.">
        <title>Genome and low-iron response of an oceanic diatom adapted to chronic iron limitation.</title>
        <authorList>
            <person name="Lommer M."/>
            <person name="Specht M."/>
            <person name="Roy A.S."/>
            <person name="Kraemer L."/>
            <person name="Andreson R."/>
            <person name="Gutowska M.A."/>
            <person name="Wolf J."/>
            <person name="Bergner S.V."/>
            <person name="Schilhabel M.B."/>
            <person name="Klostermeier U.C."/>
            <person name="Beiko R.G."/>
            <person name="Rosenstiel P."/>
            <person name="Hippler M."/>
            <person name="Laroche J."/>
        </authorList>
    </citation>
    <scope>NUCLEOTIDE SEQUENCE [LARGE SCALE GENOMIC DNA]</scope>
    <source>
        <strain evidence="2 3">CCMP1005</strain>
    </source>
</reference>
<evidence type="ECO:0000313" key="2">
    <source>
        <dbReference type="EMBL" id="EJK52213.1"/>
    </source>
</evidence>
<dbReference type="AlphaFoldDB" id="K0REW4"/>
<keyword evidence="3" id="KW-1185">Reference proteome</keyword>